<evidence type="ECO:0000256" key="3">
    <source>
        <dbReference type="ARBA" id="ARBA00022737"/>
    </source>
</evidence>
<keyword evidence="2 6" id="KW-0853">WD repeat</keyword>
<dbReference type="SMART" id="SM00320">
    <property type="entry name" value="WD40"/>
    <property type="match status" value="6"/>
</dbReference>
<dbReference type="Gene3D" id="2.130.10.10">
    <property type="entry name" value="YVTN repeat-like/Quinoprotein amine dehydrogenase"/>
    <property type="match status" value="1"/>
</dbReference>
<evidence type="ECO:0000259" key="7">
    <source>
        <dbReference type="Pfam" id="PF12265"/>
    </source>
</evidence>
<name>A0A060T5X8_BLAAD</name>
<evidence type="ECO:0000256" key="4">
    <source>
        <dbReference type="ARBA" id="ARBA00022853"/>
    </source>
</evidence>
<dbReference type="GO" id="GO:0005634">
    <property type="term" value="C:nucleus"/>
    <property type="evidence" value="ECO:0007669"/>
    <property type="project" value="UniProtKB-SubCell"/>
</dbReference>
<dbReference type="PROSITE" id="PS50294">
    <property type="entry name" value="WD_REPEATS_REGION"/>
    <property type="match status" value="2"/>
</dbReference>
<dbReference type="EMBL" id="HG937693">
    <property type="protein sequence ID" value="CDP34292.1"/>
    <property type="molecule type" value="Genomic_DNA"/>
</dbReference>
<dbReference type="InterPro" id="IPR036322">
    <property type="entry name" value="WD40_repeat_dom_sf"/>
</dbReference>
<accession>A0A060T5X8</accession>
<dbReference type="InterPro" id="IPR015943">
    <property type="entry name" value="WD40/YVTN_repeat-like_dom_sf"/>
</dbReference>
<gene>
    <name evidence="8" type="ORF">GNLVRS02_ARAD1C09086g</name>
</gene>
<dbReference type="PRINTS" id="PR00320">
    <property type="entry name" value="GPROTEINBRPT"/>
</dbReference>
<evidence type="ECO:0000256" key="2">
    <source>
        <dbReference type="ARBA" id="ARBA00022574"/>
    </source>
</evidence>
<dbReference type="InterPro" id="IPR022052">
    <property type="entry name" value="Histone-bd_RBBP4-like_N"/>
</dbReference>
<dbReference type="PROSITE" id="PS50082">
    <property type="entry name" value="WD_REPEATS_2"/>
    <property type="match status" value="3"/>
</dbReference>
<dbReference type="InterPro" id="IPR001680">
    <property type="entry name" value="WD40_rpt"/>
</dbReference>
<dbReference type="PhylomeDB" id="A0A060T5X8"/>
<evidence type="ECO:0000256" key="5">
    <source>
        <dbReference type="ARBA" id="ARBA00023242"/>
    </source>
</evidence>
<keyword evidence="3" id="KW-0677">Repeat</keyword>
<comment type="subcellular location">
    <subcellularLocation>
        <location evidence="1">Nucleus</location>
    </subcellularLocation>
</comment>
<keyword evidence="5" id="KW-0539">Nucleus</keyword>
<protein>
    <submittedName>
        <fullName evidence="8">ARAD1C09086p</fullName>
    </submittedName>
</protein>
<reference evidence="8" key="1">
    <citation type="submission" date="2014-02" db="EMBL/GenBank/DDBJ databases">
        <authorList>
            <person name="Genoscope - CEA"/>
        </authorList>
    </citation>
    <scope>NUCLEOTIDE SEQUENCE</scope>
    <source>
        <strain evidence="8">LS3</strain>
    </source>
</reference>
<organism evidence="8">
    <name type="scientific">Blastobotrys adeninivorans</name>
    <name type="common">Yeast</name>
    <name type="synonym">Arxula adeninivorans</name>
    <dbReference type="NCBI Taxonomy" id="409370"/>
    <lineage>
        <taxon>Eukaryota</taxon>
        <taxon>Fungi</taxon>
        <taxon>Dikarya</taxon>
        <taxon>Ascomycota</taxon>
        <taxon>Saccharomycotina</taxon>
        <taxon>Dipodascomycetes</taxon>
        <taxon>Dipodascales</taxon>
        <taxon>Trichomonascaceae</taxon>
        <taxon>Blastobotrys</taxon>
    </lineage>
</organism>
<dbReference type="GO" id="GO:0006325">
    <property type="term" value="P:chromatin organization"/>
    <property type="evidence" value="ECO:0007669"/>
    <property type="project" value="UniProtKB-KW"/>
</dbReference>
<dbReference type="PANTHER" id="PTHR22850">
    <property type="entry name" value="WD40 REPEAT FAMILY"/>
    <property type="match status" value="1"/>
</dbReference>
<sequence>MTDTDQGATQPIVDEKVVNDYRVWKKNASYLYDLFVSTLLPWPSLTVQWFPDVETGKNDCSTVQRLLLGTQSAGQGDEYVRIAQFDHTKQLARPGELDAKKYDADLGEIGGYTNTGTKISITHKINHGSFEVNRARYMPQNPDLLGTIGSNGSVYVFDRTKHPSEPTANFRPEITLEKHTGQGFGLSWNTQKKGHLLSAAEDGIIAHWDITQIQDANQTTLNPLSTVTSHSDVVNDVTWHPAHDCLYVSCSDDNSIQLHDTRDNGKVRTVTAQQPLSLALSPANPYLLACASQSGDINLWDIRFSNNNSQPLATFSGHSGPVVELAFSPFHETILASASEDRTVNIWDASQVDQGDKPLLFTHAGHMDSVNAVSWDPSTPWTLASTASDNSLHVWRVADTIVGA</sequence>
<evidence type="ECO:0000256" key="1">
    <source>
        <dbReference type="ARBA" id="ARBA00004123"/>
    </source>
</evidence>
<dbReference type="SUPFAM" id="SSF50978">
    <property type="entry name" value="WD40 repeat-like"/>
    <property type="match status" value="1"/>
</dbReference>
<feature type="repeat" description="WD" evidence="6">
    <location>
        <begin position="315"/>
        <end position="348"/>
    </location>
</feature>
<dbReference type="Pfam" id="PF12265">
    <property type="entry name" value="CAF1C_H4-bd"/>
    <property type="match status" value="1"/>
</dbReference>
<dbReference type="Pfam" id="PF00400">
    <property type="entry name" value="WD40"/>
    <property type="match status" value="4"/>
</dbReference>
<reference evidence="8" key="2">
    <citation type="submission" date="2014-06" db="EMBL/GenBank/DDBJ databases">
        <title>The complete genome of Blastobotrys (Arxula) adeninivorans LS3 - a yeast of biotechnological interest.</title>
        <authorList>
            <person name="Kunze G."/>
            <person name="Gaillardin C."/>
            <person name="Czernicka M."/>
            <person name="Durrens P."/>
            <person name="Martin T."/>
            <person name="Boer E."/>
            <person name="Gabaldon T."/>
            <person name="Cruz J."/>
            <person name="Talla E."/>
            <person name="Marck C."/>
            <person name="Goffeau A."/>
            <person name="Barbe V."/>
            <person name="Baret P."/>
            <person name="Baronian K."/>
            <person name="Beier S."/>
            <person name="Bleykasten C."/>
            <person name="Bode R."/>
            <person name="Casaregola S."/>
            <person name="Despons L."/>
            <person name="Fairhead C."/>
            <person name="Giersberg M."/>
            <person name="Gierski P."/>
            <person name="Hahnel U."/>
            <person name="Hartmann A."/>
            <person name="Jankowska D."/>
            <person name="Jubin C."/>
            <person name="Jung P."/>
            <person name="Lafontaine I."/>
            <person name="Leh-Louis V."/>
            <person name="Lemaire M."/>
            <person name="Marcet-Houben M."/>
            <person name="Mascher M."/>
            <person name="Morel G."/>
            <person name="Richard G.-F."/>
            <person name="Riechen J."/>
            <person name="Sacerdot C."/>
            <person name="Sarkar A."/>
            <person name="Savel G."/>
            <person name="Schacherer J."/>
            <person name="Sherman D."/>
            <person name="Straub M.-L."/>
            <person name="Stein N."/>
            <person name="Thierry A."/>
            <person name="Trautwein-Schult A."/>
            <person name="Westhof E."/>
            <person name="Worch S."/>
            <person name="Dujon B."/>
            <person name="Souciet J.-L."/>
            <person name="Wincker P."/>
            <person name="Scholz U."/>
            <person name="Neuveglise N."/>
        </authorList>
    </citation>
    <scope>NUCLEOTIDE SEQUENCE</scope>
    <source>
        <strain evidence="8">LS3</strain>
    </source>
</reference>
<dbReference type="AlphaFoldDB" id="A0A060T5X8"/>
<evidence type="ECO:0000313" key="8">
    <source>
        <dbReference type="EMBL" id="CDP34292.1"/>
    </source>
</evidence>
<dbReference type="InterPro" id="IPR020472">
    <property type="entry name" value="WD40_PAC1"/>
</dbReference>
<evidence type="ECO:0000256" key="6">
    <source>
        <dbReference type="PROSITE-ProRule" id="PRU00221"/>
    </source>
</evidence>
<dbReference type="InterPro" id="IPR050459">
    <property type="entry name" value="WD_repeat_RBAP46/RBAP48/MSI1"/>
</dbReference>
<proteinExistence type="predicted"/>
<keyword evidence="4" id="KW-0156">Chromatin regulator</keyword>
<feature type="repeat" description="WD" evidence="6">
    <location>
        <begin position="363"/>
        <end position="397"/>
    </location>
</feature>
<feature type="domain" description="Histone-binding protein RBBP4-like N-terminal" evidence="7">
    <location>
        <begin position="20"/>
        <end position="86"/>
    </location>
</feature>
<feature type="repeat" description="WD" evidence="6">
    <location>
        <begin position="227"/>
        <end position="269"/>
    </location>
</feature>